<dbReference type="AlphaFoldDB" id="A0A0J6SI00"/>
<sequence length="91" mass="9818">MTAAIRYEVTLATRGGLRVLTAQAEREVALMAESVLRRYEGETLGIGITVACTDGGARRRIASYLKDLILELGEDWSGDALHPSLGIAPFL</sequence>
<evidence type="ECO:0000313" key="1">
    <source>
        <dbReference type="EMBL" id="KMO33347.1"/>
    </source>
</evidence>
<gene>
    <name evidence="1" type="ORF">VQ03_25025</name>
</gene>
<reference evidence="1 2" key="1">
    <citation type="submission" date="2015-03" db="EMBL/GenBank/DDBJ databases">
        <title>Genome sequencing of Methylobacterium tarhaniae DSM 25844.</title>
        <authorList>
            <person name="Chaudhry V."/>
            <person name="Patil P.B."/>
        </authorList>
    </citation>
    <scope>NUCLEOTIDE SEQUENCE [LARGE SCALE GENOMIC DNA]</scope>
    <source>
        <strain evidence="1 2">DSM 25844</strain>
    </source>
</reference>
<protein>
    <submittedName>
        <fullName evidence="1">Uncharacterized protein</fullName>
    </submittedName>
</protein>
<keyword evidence="2" id="KW-1185">Reference proteome</keyword>
<evidence type="ECO:0000313" key="2">
    <source>
        <dbReference type="Proteomes" id="UP000036449"/>
    </source>
</evidence>
<dbReference type="EMBL" id="LABZ01000201">
    <property type="protein sequence ID" value="KMO33347.1"/>
    <property type="molecule type" value="Genomic_DNA"/>
</dbReference>
<name>A0A0J6SI00_9HYPH</name>
<dbReference type="Proteomes" id="UP000036449">
    <property type="component" value="Unassembled WGS sequence"/>
</dbReference>
<dbReference type="OrthoDB" id="7999770at2"/>
<proteinExistence type="predicted"/>
<dbReference type="PATRIC" id="fig|1187852.3.peg.2774"/>
<comment type="caution">
    <text evidence="1">The sequence shown here is derived from an EMBL/GenBank/DDBJ whole genome shotgun (WGS) entry which is preliminary data.</text>
</comment>
<organism evidence="1 2">
    <name type="scientific">Methylobacterium tarhaniae</name>
    <dbReference type="NCBI Taxonomy" id="1187852"/>
    <lineage>
        <taxon>Bacteria</taxon>
        <taxon>Pseudomonadati</taxon>
        <taxon>Pseudomonadota</taxon>
        <taxon>Alphaproteobacteria</taxon>
        <taxon>Hyphomicrobiales</taxon>
        <taxon>Methylobacteriaceae</taxon>
        <taxon>Methylobacterium</taxon>
    </lineage>
</organism>
<accession>A0A0J6SI00</accession>